<reference evidence="1 2" key="1">
    <citation type="journal article" date="2011" name="Genome Res.">
        <title>Phylogeny-wide analysis of social amoeba genomes highlights ancient origins for complex intercellular communication.</title>
        <authorList>
            <person name="Heidel A.J."/>
            <person name="Lawal H.M."/>
            <person name="Felder M."/>
            <person name="Schilde C."/>
            <person name="Helps N.R."/>
            <person name="Tunggal B."/>
            <person name="Rivero F."/>
            <person name="John U."/>
            <person name="Schleicher M."/>
            <person name="Eichinger L."/>
            <person name="Platzer M."/>
            <person name="Noegel A.A."/>
            <person name="Schaap P."/>
            <person name="Gloeckner G."/>
        </authorList>
    </citation>
    <scope>NUCLEOTIDE SEQUENCE [LARGE SCALE GENOMIC DNA]</scope>
    <source>
        <strain evidence="2">ATCC 26659 / Pp 5 / PN500</strain>
    </source>
</reference>
<dbReference type="InterPro" id="IPR051251">
    <property type="entry name" value="STK_FNIP-Repeat"/>
</dbReference>
<dbReference type="PANTHER" id="PTHR32134">
    <property type="entry name" value="FNIP REPEAT-CONTAINING PROTEIN"/>
    <property type="match status" value="1"/>
</dbReference>
<keyword evidence="2" id="KW-1185">Reference proteome</keyword>
<proteinExistence type="predicted"/>
<gene>
    <name evidence="1" type="ORF">PPL_08159</name>
</gene>
<dbReference type="EMBL" id="ADBJ01000037">
    <property type="protein sequence ID" value="EFA78698.1"/>
    <property type="molecule type" value="Genomic_DNA"/>
</dbReference>
<dbReference type="AlphaFoldDB" id="D3BIS4"/>
<dbReference type="FunCoup" id="D3BIS4">
    <property type="interactions" value="43"/>
</dbReference>
<dbReference type="Proteomes" id="UP000001396">
    <property type="component" value="Unassembled WGS sequence"/>
</dbReference>
<evidence type="ECO:0000313" key="2">
    <source>
        <dbReference type="Proteomes" id="UP000001396"/>
    </source>
</evidence>
<dbReference type="InterPro" id="IPR008615">
    <property type="entry name" value="FNIP"/>
</dbReference>
<comment type="caution">
    <text evidence="1">The sequence shown here is derived from an EMBL/GenBank/DDBJ whole genome shotgun (WGS) entry which is preliminary data.</text>
</comment>
<name>D3BIS4_HETP5</name>
<dbReference type="Pfam" id="PF05725">
    <property type="entry name" value="FNIP"/>
    <property type="match status" value="2"/>
</dbReference>
<dbReference type="GeneID" id="31363639"/>
<evidence type="ECO:0000313" key="1">
    <source>
        <dbReference type="EMBL" id="EFA78698.1"/>
    </source>
</evidence>
<sequence>MSKRKKESQNNNSIDNSSHDNNNHLFVKLPFLLLNKIAREFDDIIDTICFSLVCKRWFENRNKYLLFNCKDFSSILLKDPNNINSKQFTLNSYMNLFQESINQKSVYKLLIFSPKNPRYDHISEYLQNKDTNADYYQTLDELKRSEIPSNCNWIIMDNCIVIDDDFIDKLERSNVNTLQLLSDQPGSMRISRILPSSIKTIISESPIEQSVLPLELESLNTDAYNQRIDGSLFPRSLKVLKISSYGIRPNNFGMLPPNLEELYCPIVNLKKHLDDGDQLPSTLKIVTISPDSLNFFGVKITSEMIPPNIKYLKLSGSTLFDKNTFSLLQHLETLDLTDLSTIKHQHFGTLPNSLRSLYLPFTFNKSISSSMVLPRMLEFLDLGYSFDYKIKGLSVLKSLKTLALSKDMYSETLKASSIPKSVETLHFKNPLLISPDVIPPTVRSISFTKDLDPMSLAIQIPQTISSINFRFKSTDFKARRLSKESFLLFGVNQNVTGYFCNSIKIKDTQQKINIQF</sequence>
<dbReference type="Gene3D" id="3.80.10.10">
    <property type="entry name" value="Ribonuclease Inhibitor"/>
    <property type="match status" value="1"/>
</dbReference>
<dbReference type="RefSeq" id="XP_020430822.1">
    <property type="nucleotide sequence ID" value="XM_020578983.1"/>
</dbReference>
<dbReference type="InParanoid" id="D3BIS4"/>
<protein>
    <recommendedName>
        <fullName evidence="3">F-box domain-containing protein</fullName>
    </recommendedName>
</protein>
<organism evidence="1 2">
    <name type="scientific">Heterostelium pallidum (strain ATCC 26659 / Pp 5 / PN500)</name>
    <name type="common">Cellular slime mold</name>
    <name type="synonym">Polysphondylium pallidum</name>
    <dbReference type="NCBI Taxonomy" id="670386"/>
    <lineage>
        <taxon>Eukaryota</taxon>
        <taxon>Amoebozoa</taxon>
        <taxon>Evosea</taxon>
        <taxon>Eumycetozoa</taxon>
        <taxon>Dictyostelia</taxon>
        <taxon>Acytosteliales</taxon>
        <taxon>Acytosteliaceae</taxon>
        <taxon>Heterostelium</taxon>
    </lineage>
</organism>
<accession>D3BIS4</accession>
<dbReference type="SUPFAM" id="SSF52058">
    <property type="entry name" value="L domain-like"/>
    <property type="match status" value="1"/>
</dbReference>
<dbReference type="InterPro" id="IPR032675">
    <property type="entry name" value="LRR_dom_sf"/>
</dbReference>
<evidence type="ECO:0008006" key="3">
    <source>
        <dbReference type="Google" id="ProtNLM"/>
    </source>
</evidence>
<dbReference type="PANTHER" id="PTHR32134:SF92">
    <property type="entry name" value="FNIP REPEAT-CONTAINING PROTEIN"/>
    <property type="match status" value="1"/>
</dbReference>